<proteinExistence type="predicted"/>
<gene>
    <name evidence="1" type="ORF">A2Y57_03690</name>
</gene>
<evidence type="ECO:0000313" key="1">
    <source>
        <dbReference type="EMBL" id="OGY23283.1"/>
    </source>
</evidence>
<comment type="caution">
    <text evidence="1">The sequence shown here is derived from an EMBL/GenBank/DDBJ whole genome shotgun (WGS) entry which is preliminary data.</text>
</comment>
<evidence type="ECO:0000313" key="2">
    <source>
        <dbReference type="Proteomes" id="UP000177103"/>
    </source>
</evidence>
<name>A0A1G1W6K6_9BACT</name>
<reference evidence="1 2" key="1">
    <citation type="journal article" date="2016" name="Nat. Commun.">
        <title>Thousands of microbial genomes shed light on interconnected biogeochemical processes in an aquifer system.</title>
        <authorList>
            <person name="Anantharaman K."/>
            <person name="Brown C.T."/>
            <person name="Hug L.A."/>
            <person name="Sharon I."/>
            <person name="Castelle C.J."/>
            <person name="Probst A.J."/>
            <person name="Thomas B.C."/>
            <person name="Singh A."/>
            <person name="Wilkins M.J."/>
            <person name="Karaoz U."/>
            <person name="Brodie E.L."/>
            <person name="Williams K.H."/>
            <person name="Hubbard S.S."/>
            <person name="Banfield J.F."/>
        </authorList>
    </citation>
    <scope>NUCLEOTIDE SEQUENCE [LARGE SCALE GENOMIC DNA]</scope>
</reference>
<accession>A0A1G1W6K6</accession>
<sequence length="108" mass="11387">MECGDRGLLDITAKAYDEAGKTESSTITIEIVESSAGLMSFSVTPDVIESGSSAELSWKGAGFNKTIINPDIGEVGANGKIRVSPKFNTTYAASFFCNDGSLIIKKLT</sequence>
<dbReference type="EMBL" id="MHCQ01000045">
    <property type="protein sequence ID" value="OGY23283.1"/>
    <property type="molecule type" value="Genomic_DNA"/>
</dbReference>
<protein>
    <submittedName>
        <fullName evidence="1">Uncharacterized protein</fullName>
    </submittedName>
</protein>
<dbReference type="AlphaFoldDB" id="A0A1G1W6K6"/>
<organism evidence="1 2">
    <name type="scientific">Candidatus Woykebacteria bacterium RBG_13_40_7b</name>
    <dbReference type="NCBI Taxonomy" id="1802594"/>
    <lineage>
        <taxon>Bacteria</taxon>
        <taxon>Candidatus Woykeibacteriota</taxon>
    </lineage>
</organism>
<dbReference type="Proteomes" id="UP000177103">
    <property type="component" value="Unassembled WGS sequence"/>
</dbReference>